<keyword evidence="5" id="KW-0456">Lyase</keyword>
<evidence type="ECO:0000313" key="9">
    <source>
        <dbReference type="Proteomes" id="UP000799770"/>
    </source>
</evidence>
<accession>A0A6A5ZPL4</accession>
<dbReference type="InterPro" id="IPR001753">
    <property type="entry name" value="Enoyl-CoA_hydra/iso"/>
</dbReference>
<dbReference type="EMBL" id="ML977314">
    <property type="protein sequence ID" value="KAF2120201.1"/>
    <property type="molecule type" value="Genomic_DNA"/>
</dbReference>
<keyword evidence="3" id="KW-0808">Transferase</keyword>
<dbReference type="PANTHER" id="PTHR11941:SF171">
    <property type="entry name" value="SD19268P"/>
    <property type="match status" value="1"/>
</dbReference>
<dbReference type="GO" id="GO:0006635">
    <property type="term" value="P:fatty acid beta-oxidation"/>
    <property type="evidence" value="ECO:0007669"/>
    <property type="project" value="TreeGrafter"/>
</dbReference>
<dbReference type="Gene3D" id="3.90.226.10">
    <property type="entry name" value="2-enoyl-CoA Hydratase, Chain A, domain 1"/>
    <property type="match status" value="1"/>
</dbReference>
<dbReference type="InterPro" id="IPR029045">
    <property type="entry name" value="ClpP/crotonase-like_dom_sf"/>
</dbReference>
<dbReference type="Pfam" id="PF00378">
    <property type="entry name" value="ECH_1"/>
    <property type="match status" value="1"/>
</dbReference>
<proteinExistence type="inferred from homology"/>
<dbReference type="InterPro" id="IPR054710">
    <property type="entry name" value="Tri101-like_N"/>
</dbReference>
<keyword evidence="4" id="KW-0843">Virulence</keyword>
<evidence type="ECO:0000256" key="5">
    <source>
        <dbReference type="ARBA" id="ARBA00023239"/>
    </source>
</evidence>
<dbReference type="Gene3D" id="3.30.559.10">
    <property type="entry name" value="Chloramphenicol acetyltransferase-like domain"/>
    <property type="match status" value="2"/>
</dbReference>
<feature type="domain" description="Trichothecene 3-O-acetyltransferase-like N-terminal" evidence="7">
    <location>
        <begin position="32"/>
        <end position="173"/>
    </location>
</feature>
<gene>
    <name evidence="8" type="ORF">BDV96DRAFT_610234</name>
</gene>
<protein>
    <submittedName>
        <fullName evidence="8">Putative enoyl-CoA hydratase/isomerase family protein</fullName>
    </submittedName>
</protein>
<evidence type="ECO:0000256" key="3">
    <source>
        <dbReference type="ARBA" id="ARBA00022679"/>
    </source>
</evidence>
<dbReference type="AlphaFoldDB" id="A0A6A5ZPL4"/>
<dbReference type="SUPFAM" id="SSF52096">
    <property type="entry name" value="ClpP/crotonase"/>
    <property type="match status" value="1"/>
</dbReference>
<dbReference type="GO" id="GO:0016853">
    <property type="term" value="F:isomerase activity"/>
    <property type="evidence" value="ECO:0007669"/>
    <property type="project" value="UniProtKB-KW"/>
</dbReference>
<comment type="pathway">
    <text evidence="1">Mycotoxin biosynthesis.</text>
</comment>
<dbReference type="Proteomes" id="UP000799770">
    <property type="component" value="Unassembled WGS sequence"/>
</dbReference>
<evidence type="ECO:0000256" key="2">
    <source>
        <dbReference type="ARBA" id="ARBA00005254"/>
    </source>
</evidence>
<organism evidence="8 9">
    <name type="scientific">Lophiotrema nucula</name>
    <dbReference type="NCBI Taxonomy" id="690887"/>
    <lineage>
        <taxon>Eukaryota</taxon>
        <taxon>Fungi</taxon>
        <taxon>Dikarya</taxon>
        <taxon>Ascomycota</taxon>
        <taxon>Pezizomycotina</taxon>
        <taxon>Dothideomycetes</taxon>
        <taxon>Pleosporomycetidae</taxon>
        <taxon>Pleosporales</taxon>
        <taxon>Lophiotremataceae</taxon>
        <taxon>Lophiotrema</taxon>
    </lineage>
</organism>
<dbReference type="PANTHER" id="PTHR11941">
    <property type="entry name" value="ENOYL-COA HYDRATASE-RELATED"/>
    <property type="match status" value="1"/>
</dbReference>
<evidence type="ECO:0000256" key="6">
    <source>
        <dbReference type="RuleBase" id="RU003707"/>
    </source>
</evidence>
<dbReference type="PROSITE" id="PS00166">
    <property type="entry name" value="ENOYL_COA_HYDRATASE"/>
    <property type="match status" value="1"/>
</dbReference>
<keyword evidence="9" id="KW-1185">Reference proteome</keyword>
<evidence type="ECO:0000313" key="8">
    <source>
        <dbReference type="EMBL" id="KAF2120201.1"/>
    </source>
</evidence>
<comment type="similarity">
    <text evidence="2 6">Belongs to the enoyl-CoA hydratase/isomerase family.</text>
</comment>
<dbReference type="InterPro" id="IPR018376">
    <property type="entry name" value="Enoyl-CoA_hyd/isom_CS"/>
</dbReference>
<dbReference type="OrthoDB" id="1862401at2759"/>
<sequence length="769" mass="83376">MNTSIAVPAPPFDLVLSHWDRTFPPTHSKRILCFSLPKDANKEQIVDHLHIALHHTVQRVPFLAGSVVPFSSEEDDRPWLRNISPEGAAYLDVKDLSEKLSFQGLADSQFDQQLFDADELCSLPQVAYVQREPVDVCRIQANFIDGGLLLVVQIVHTVIDGSGVTECIKLFSESFRRAQAGELGHPLLKTESKYTEDRTTLVSGNGLPGAIENHPALTTSAFAHGKIFGIENACHTYRISHEALIALKQAASPQHPKDNNDWVSTGDAIAALIWRSIMLARHHAGHLPAESASYCGQPYDCRKLLGLPGSYFGNAMYIFRSALQFAELSKPEEGLRAAARAIRADVTAMTVDKIRDMVAFMERTSKESHTRLSFMEDLASSAIIYTSHFGFNIHELDFGPAFGDGRIKAFRHPARGTTVGAVIVMPKLIDGSCEFMITEQPDTLRYLAEDPVFQRFTNDKEVPVTSDIVPATTGVPPTTKITNSKTIDTQASNGICLNVAKPNSSLLCRNIEASHGGTIAVIELNRPEAKNAISKQMLEDLNVQIDRIYSGAKENQVRALIISSAVDDVFCAGADLKERRRMTLDETRAFLTSLRHTFSRLALLPIPSIACVSGLALGGGLELALCCHFRIFSGNAVVGLPETQLAIIPGAGGTYRLQKLVGMQHALDMILTGRRVEAVEAARMGLCSRLVVIDADAESVRKATTTSGLSLAQGIAKGGPIAVRAALSALAGGSEEAENAAYDVVLPTQDRITALQHFGKGISPVFAGI</sequence>
<name>A0A6A5ZPL4_9PLEO</name>
<evidence type="ECO:0000259" key="7">
    <source>
        <dbReference type="Pfam" id="PF22664"/>
    </source>
</evidence>
<dbReference type="FunFam" id="3.90.226.10:FF:000009">
    <property type="entry name" value="Carnitinyl-CoA dehydratase"/>
    <property type="match status" value="1"/>
</dbReference>
<dbReference type="GO" id="GO:0016829">
    <property type="term" value="F:lyase activity"/>
    <property type="evidence" value="ECO:0007669"/>
    <property type="project" value="UniProtKB-KW"/>
</dbReference>
<dbReference type="Pfam" id="PF22664">
    <property type="entry name" value="TRI-like_N"/>
    <property type="match status" value="1"/>
</dbReference>
<evidence type="ECO:0000256" key="4">
    <source>
        <dbReference type="ARBA" id="ARBA00023026"/>
    </source>
</evidence>
<evidence type="ECO:0000256" key="1">
    <source>
        <dbReference type="ARBA" id="ARBA00004685"/>
    </source>
</evidence>
<dbReference type="CDD" id="cd06558">
    <property type="entry name" value="crotonase-like"/>
    <property type="match status" value="1"/>
</dbReference>
<dbReference type="GO" id="GO:0005739">
    <property type="term" value="C:mitochondrion"/>
    <property type="evidence" value="ECO:0007669"/>
    <property type="project" value="TreeGrafter"/>
</dbReference>
<dbReference type="GO" id="GO:0016740">
    <property type="term" value="F:transferase activity"/>
    <property type="evidence" value="ECO:0007669"/>
    <property type="project" value="UniProtKB-KW"/>
</dbReference>
<keyword evidence="8" id="KW-0413">Isomerase</keyword>
<reference evidence="8" key="1">
    <citation type="journal article" date="2020" name="Stud. Mycol.">
        <title>101 Dothideomycetes genomes: a test case for predicting lifestyles and emergence of pathogens.</title>
        <authorList>
            <person name="Haridas S."/>
            <person name="Albert R."/>
            <person name="Binder M."/>
            <person name="Bloem J."/>
            <person name="Labutti K."/>
            <person name="Salamov A."/>
            <person name="Andreopoulos B."/>
            <person name="Baker S."/>
            <person name="Barry K."/>
            <person name="Bills G."/>
            <person name="Bluhm B."/>
            <person name="Cannon C."/>
            <person name="Castanera R."/>
            <person name="Culley D."/>
            <person name="Daum C."/>
            <person name="Ezra D."/>
            <person name="Gonzalez J."/>
            <person name="Henrissat B."/>
            <person name="Kuo A."/>
            <person name="Liang C."/>
            <person name="Lipzen A."/>
            <person name="Lutzoni F."/>
            <person name="Magnuson J."/>
            <person name="Mondo S."/>
            <person name="Nolan M."/>
            <person name="Ohm R."/>
            <person name="Pangilinan J."/>
            <person name="Park H.-J."/>
            <person name="Ramirez L."/>
            <person name="Alfaro M."/>
            <person name="Sun H."/>
            <person name="Tritt A."/>
            <person name="Yoshinaga Y."/>
            <person name="Zwiers L.-H."/>
            <person name="Turgeon B."/>
            <person name="Goodwin S."/>
            <person name="Spatafora J."/>
            <person name="Crous P."/>
            <person name="Grigoriev I."/>
        </authorList>
    </citation>
    <scope>NUCLEOTIDE SEQUENCE</scope>
    <source>
        <strain evidence="8">CBS 627.86</strain>
    </source>
</reference>
<dbReference type="InterPro" id="IPR023213">
    <property type="entry name" value="CAT-like_dom_sf"/>
</dbReference>